<evidence type="ECO:0000256" key="14">
    <source>
        <dbReference type="ARBA" id="ARBA00022842"/>
    </source>
</evidence>
<feature type="binding site" evidence="23">
    <location>
        <position position="27"/>
    </location>
    <ligand>
        <name>a divalent metal cation</name>
        <dbReference type="ChEBI" id="CHEBI:60240"/>
    </ligand>
</feature>
<comment type="similarity">
    <text evidence="2 24">Belongs to the bacterial diacylglycerol kinase family.</text>
</comment>
<keyword evidence="19 24" id="KW-1208">Phospholipid metabolism</keyword>
<dbReference type="GO" id="GO:0046872">
    <property type="term" value="F:metal ion binding"/>
    <property type="evidence" value="ECO:0007669"/>
    <property type="project" value="UniProtKB-KW"/>
</dbReference>
<evidence type="ECO:0000256" key="8">
    <source>
        <dbReference type="ARBA" id="ARBA00022679"/>
    </source>
</evidence>
<sequence length="128" mass="14649">MIRFLKRRIVNTFLYSVDGIKAAWKMEEAFRIESILALPLLIFAMFLPVTNIEKALLMGSVLLVLITELLNAGLEKTIDRISTHKHPLSKMVKDMGSAAVLFALLNGMVVWFLIVVIPFFKEWIVRMQ</sequence>
<keyword evidence="5" id="KW-1003">Cell membrane</keyword>
<comment type="caution">
    <text evidence="24">Lacks conserved residue(s) required for the propagation of feature annotation.</text>
</comment>
<evidence type="ECO:0000256" key="16">
    <source>
        <dbReference type="ARBA" id="ARBA00023098"/>
    </source>
</evidence>
<protein>
    <recommendedName>
        <fullName evidence="4 24">Diacylglycerol kinase</fullName>
        <ecNumber evidence="3 24">2.7.1.107</ecNumber>
    </recommendedName>
</protein>
<dbReference type="GO" id="GO:0006654">
    <property type="term" value="P:phosphatidic acid biosynthetic process"/>
    <property type="evidence" value="ECO:0007669"/>
    <property type="project" value="InterPro"/>
</dbReference>
<reference evidence="25" key="1">
    <citation type="submission" date="2018-05" db="EMBL/GenBank/DDBJ databases">
        <authorList>
            <person name="Lanie J.A."/>
            <person name="Ng W.-L."/>
            <person name="Kazmierczak K.M."/>
            <person name="Andrzejewski T.M."/>
            <person name="Davidsen T.M."/>
            <person name="Wayne K.J."/>
            <person name="Tettelin H."/>
            <person name="Glass J.I."/>
            <person name="Rusch D."/>
            <person name="Podicherti R."/>
            <person name="Tsui H.-C.T."/>
            <person name="Winkler M.E."/>
        </authorList>
    </citation>
    <scope>NUCLEOTIDE SEQUENCE</scope>
    <source>
        <strain evidence="25">KNB</strain>
    </source>
</reference>
<feature type="binding site" evidence="22">
    <location>
        <position position="27"/>
    </location>
    <ligand>
        <name>ATP</name>
        <dbReference type="ChEBI" id="CHEBI:30616"/>
    </ligand>
</feature>
<dbReference type="PANTHER" id="PTHR34299:SF1">
    <property type="entry name" value="DIACYLGLYCEROL KINASE"/>
    <property type="match status" value="1"/>
</dbReference>
<keyword evidence="18" id="KW-0594">Phospholipid biosynthesis</keyword>
<keyword evidence="8 24" id="KW-0808">Transferase</keyword>
<feature type="binding site" evidence="21">
    <location>
        <position position="68"/>
    </location>
    <ligand>
        <name>substrate</name>
    </ligand>
</feature>
<dbReference type="Pfam" id="PF01219">
    <property type="entry name" value="DAGK_prokar"/>
    <property type="match status" value="1"/>
</dbReference>
<keyword evidence="14 23" id="KW-0460">Magnesium</keyword>
<evidence type="ECO:0000256" key="20">
    <source>
        <dbReference type="PIRSR" id="PIRSR600829-1"/>
    </source>
</evidence>
<keyword evidence="17 24" id="KW-0472">Membrane</keyword>
<keyword evidence="7 24" id="KW-0997">Cell inner membrane</keyword>
<evidence type="ECO:0000256" key="5">
    <source>
        <dbReference type="ARBA" id="ARBA00022475"/>
    </source>
</evidence>
<feature type="binding site" evidence="22">
    <location>
        <position position="75"/>
    </location>
    <ligand>
        <name>ATP</name>
        <dbReference type="ChEBI" id="CHEBI:30616"/>
    </ligand>
</feature>
<evidence type="ECO:0000256" key="7">
    <source>
        <dbReference type="ARBA" id="ARBA00022519"/>
    </source>
</evidence>
<dbReference type="GO" id="GO:0005886">
    <property type="term" value="C:plasma membrane"/>
    <property type="evidence" value="ECO:0007669"/>
    <property type="project" value="UniProtKB-SubCell"/>
</dbReference>
<keyword evidence="9 24" id="KW-0812">Transmembrane</keyword>
<feature type="transmembrane region" description="Helical" evidence="24">
    <location>
        <begin position="30"/>
        <end position="49"/>
    </location>
</feature>
<evidence type="ECO:0000256" key="22">
    <source>
        <dbReference type="PIRSR" id="PIRSR600829-3"/>
    </source>
</evidence>
<evidence type="ECO:0000256" key="12">
    <source>
        <dbReference type="ARBA" id="ARBA00022777"/>
    </source>
</evidence>
<evidence type="ECO:0000313" key="25">
    <source>
        <dbReference type="EMBL" id="SPS04818.1"/>
    </source>
</evidence>
<feature type="binding site" evidence="21">
    <location>
        <position position="8"/>
    </location>
    <ligand>
        <name>substrate</name>
    </ligand>
</feature>
<keyword evidence="11 22" id="KW-0547">Nucleotide-binding</keyword>
<dbReference type="AlphaFoldDB" id="A0A2X0QT75"/>
<evidence type="ECO:0000256" key="9">
    <source>
        <dbReference type="ARBA" id="ARBA00022692"/>
    </source>
</evidence>
<evidence type="ECO:0000256" key="10">
    <source>
        <dbReference type="ARBA" id="ARBA00022723"/>
    </source>
</evidence>
<dbReference type="EC" id="2.7.1.107" evidence="3 24"/>
<dbReference type="InterPro" id="IPR000829">
    <property type="entry name" value="DAGK"/>
</dbReference>
<proteinExistence type="inferred from homology"/>
<keyword evidence="10 23" id="KW-0479">Metal-binding</keyword>
<dbReference type="GO" id="GO:0005524">
    <property type="term" value="F:ATP binding"/>
    <property type="evidence" value="ECO:0007669"/>
    <property type="project" value="UniProtKB-KW"/>
</dbReference>
<keyword evidence="15 24" id="KW-1133">Transmembrane helix</keyword>
<evidence type="ECO:0000256" key="3">
    <source>
        <dbReference type="ARBA" id="ARBA00012133"/>
    </source>
</evidence>
<evidence type="ECO:0000256" key="19">
    <source>
        <dbReference type="ARBA" id="ARBA00023264"/>
    </source>
</evidence>
<accession>A0A2X0QT75</accession>
<comment type="cofactor">
    <cofactor evidence="23">
        <name>Mg(2+)</name>
        <dbReference type="ChEBI" id="CHEBI:18420"/>
    </cofactor>
    <text evidence="23">Mn(2+), Zn(2+), Cd(2+) and Co(2+) support activity to lesser extents.</text>
</comment>
<feature type="active site" description="Proton acceptor" evidence="20">
    <location>
        <position position="68"/>
    </location>
</feature>
<evidence type="ECO:0000256" key="17">
    <source>
        <dbReference type="ARBA" id="ARBA00023136"/>
    </source>
</evidence>
<feature type="binding site" evidence="22">
    <location>
        <begin position="93"/>
        <end position="94"/>
    </location>
    <ligand>
        <name>ATP</name>
        <dbReference type="ChEBI" id="CHEBI:30616"/>
    </ligand>
</feature>
<name>A0A2X0QT75_9PROT</name>
<comment type="catalytic activity">
    <reaction evidence="24">
        <text>a 1,2-diacyl-sn-glycerol + ATP = a 1,2-diacyl-sn-glycero-3-phosphate + ADP + H(+)</text>
        <dbReference type="Rhea" id="RHEA:10272"/>
        <dbReference type="ChEBI" id="CHEBI:15378"/>
        <dbReference type="ChEBI" id="CHEBI:17815"/>
        <dbReference type="ChEBI" id="CHEBI:30616"/>
        <dbReference type="ChEBI" id="CHEBI:58608"/>
        <dbReference type="ChEBI" id="CHEBI:456216"/>
        <dbReference type="EC" id="2.7.1.107"/>
    </reaction>
</comment>
<evidence type="ECO:0000256" key="4">
    <source>
        <dbReference type="ARBA" id="ARBA00017575"/>
    </source>
</evidence>
<feature type="binding site" evidence="21">
    <location>
        <begin position="29"/>
        <end position="33"/>
    </location>
    <ligand>
        <name>substrate</name>
    </ligand>
</feature>
<dbReference type="EMBL" id="LS423452">
    <property type="protein sequence ID" value="SPS04818.1"/>
    <property type="molecule type" value="Genomic_DNA"/>
</dbReference>
<evidence type="ECO:0000256" key="6">
    <source>
        <dbReference type="ARBA" id="ARBA00022516"/>
    </source>
</evidence>
<dbReference type="GO" id="GO:0004143">
    <property type="term" value="F:ATP-dependent diacylglycerol kinase activity"/>
    <property type="evidence" value="ECO:0007669"/>
    <property type="project" value="UniProtKB-EC"/>
</dbReference>
<keyword evidence="13 22" id="KW-0067">ATP-binding</keyword>
<comment type="function">
    <text evidence="24">Catalyzes the ATP-dependent phosphorylation of sn-l,2-diacylglycerol (DAG) to phosphatidic acid. Involved in the recycling of diacylglycerol produced as a by-product during membrane-derived oligosaccharide (MDO) biosynthesis.</text>
</comment>
<evidence type="ECO:0000256" key="21">
    <source>
        <dbReference type="PIRSR" id="PIRSR600829-2"/>
    </source>
</evidence>
<evidence type="ECO:0000256" key="18">
    <source>
        <dbReference type="ARBA" id="ARBA00023209"/>
    </source>
</evidence>
<organism evidence="25">
    <name type="scientific">Candidatus Nitrotoga fabula</name>
    <dbReference type="NCBI Taxonomy" id="2182327"/>
    <lineage>
        <taxon>Bacteria</taxon>
        <taxon>Pseudomonadati</taxon>
        <taxon>Pseudomonadota</taxon>
        <taxon>Betaproteobacteria</taxon>
        <taxon>Nitrosomonadales</taxon>
        <taxon>Gallionellaceae</taxon>
        <taxon>Candidatus Nitrotoga</taxon>
    </lineage>
</organism>
<feature type="binding site" evidence="23">
    <location>
        <position position="75"/>
    </location>
    <ligand>
        <name>a divalent metal cation</name>
        <dbReference type="ChEBI" id="CHEBI:60240"/>
    </ligand>
</feature>
<evidence type="ECO:0000256" key="1">
    <source>
        <dbReference type="ARBA" id="ARBA00004429"/>
    </source>
</evidence>
<gene>
    <name evidence="25" type="primary">dgkA</name>
    <name evidence="25" type="ORF">NITFAB_0407</name>
</gene>
<evidence type="ECO:0000256" key="23">
    <source>
        <dbReference type="PIRSR" id="PIRSR600829-4"/>
    </source>
</evidence>
<keyword evidence="16 24" id="KW-0443">Lipid metabolism</keyword>
<evidence type="ECO:0000256" key="2">
    <source>
        <dbReference type="ARBA" id="ARBA00005967"/>
    </source>
</evidence>
<dbReference type="Gene3D" id="1.10.287.3610">
    <property type="match status" value="1"/>
</dbReference>
<evidence type="ECO:0000256" key="24">
    <source>
        <dbReference type="RuleBase" id="RU363065"/>
    </source>
</evidence>
<comment type="subcellular location">
    <subcellularLocation>
        <location evidence="1 24">Cell inner membrane</location>
        <topology evidence="1 24">Multi-pass membrane protein</topology>
    </subcellularLocation>
</comment>
<feature type="binding site" evidence="22">
    <location>
        <position position="15"/>
    </location>
    <ligand>
        <name>ATP</name>
        <dbReference type="ChEBI" id="CHEBI:30616"/>
    </ligand>
</feature>
<dbReference type="InterPro" id="IPR036945">
    <property type="entry name" value="DAGK_sf"/>
</dbReference>
<feature type="binding site" evidence="21">
    <location>
        <position position="97"/>
    </location>
    <ligand>
        <name>substrate</name>
    </ligand>
</feature>
<keyword evidence="6" id="KW-0444">Lipid biosynthesis</keyword>
<feature type="transmembrane region" description="Helical" evidence="24">
    <location>
        <begin position="95"/>
        <end position="120"/>
    </location>
</feature>
<dbReference type="InterPro" id="IPR033718">
    <property type="entry name" value="DAGK_prok"/>
</dbReference>
<evidence type="ECO:0000256" key="15">
    <source>
        <dbReference type="ARBA" id="ARBA00022989"/>
    </source>
</evidence>
<evidence type="ECO:0000256" key="11">
    <source>
        <dbReference type="ARBA" id="ARBA00022741"/>
    </source>
</evidence>
<dbReference type="CDD" id="cd14264">
    <property type="entry name" value="DAGK_IM"/>
    <property type="match status" value="1"/>
</dbReference>
<dbReference type="PANTHER" id="PTHR34299">
    <property type="entry name" value="DIACYLGLYCEROL KINASE"/>
    <property type="match status" value="1"/>
</dbReference>
<keyword evidence="12 24" id="KW-0418">Kinase</keyword>
<feature type="binding site" evidence="22">
    <location>
        <position position="8"/>
    </location>
    <ligand>
        <name>ATP</name>
        <dbReference type="ChEBI" id="CHEBI:30616"/>
    </ligand>
</feature>
<evidence type="ECO:0000256" key="13">
    <source>
        <dbReference type="ARBA" id="ARBA00022840"/>
    </source>
</evidence>